<feature type="non-terminal residue" evidence="7">
    <location>
        <position position="1"/>
    </location>
</feature>
<dbReference type="PANTHER" id="PTHR45902:SF1">
    <property type="entry name" value="LATROPHILIN RECEPTOR-LIKE PROTEIN A"/>
    <property type="match status" value="1"/>
</dbReference>
<feature type="transmembrane region" description="Helical" evidence="5">
    <location>
        <begin position="70"/>
        <end position="90"/>
    </location>
</feature>
<protein>
    <recommendedName>
        <fullName evidence="6">G-protein coupled receptors family 2 profile 2 domain-containing protein</fullName>
    </recommendedName>
</protein>
<dbReference type="GO" id="GO:0016020">
    <property type="term" value="C:membrane"/>
    <property type="evidence" value="ECO:0007669"/>
    <property type="project" value="UniProtKB-SubCell"/>
</dbReference>
<dbReference type="HOGENOM" id="CLU_002753_3_0_1"/>
<gene>
    <name evidence="7" type="ORF">NEMVEDRAFT_v1g102060</name>
</gene>
<evidence type="ECO:0000313" key="8">
    <source>
        <dbReference type="Proteomes" id="UP000001593"/>
    </source>
</evidence>
<organism evidence="7 8">
    <name type="scientific">Nematostella vectensis</name>
    <name type="common">Starlet sea anemone</name>
    <dbReference type="NCBI Taxonomy" id="45351"/>
    <lineage>
        <taxon>Eukaryota</taxon>
        <taxon>Metazoa</taxon>
        <taxon>Cnidaria</taxon>
        <taxon>Anthozoa</taxon>
        <taxon>Hexacorallia</taxon>
        <taxon>Actiniaria</taxon>
        <taxon>Edwardsiidae</taxon>
        <taxon>Nematostella</taxon>
    </lineage>
</organism>
<dbReference type="EMBL" id="DS469569">
    <property type="protein sequence ID" value="EDO42023.1"/>
    <property type="molecule type" value="Genomic_DNA"/>
</dbReference>
<name>A7S2L4_NEMVE</name>
<dbReference type="GO" id="GO:0004930">
    <property type="term" value="F:G protein-coupled receptor activity"/>
    <property type="evidence" value="ECO:0007669"/>
    <property type="project" value="InterPro"/>
</dbReference>
<dbReference type="Pfam" id="PF00002">
    <property type="entry name" value="7tm_2"/>
    <property type="match status" value="1"/>
</dbReference>
<dbReference type="InterPro" id="IPR000832">
    <property type="entry name" value="GPCR_2_secretin-like"/>
</dbReference>
<keyword evidence="2 5" id="KW-0812">Transmembrane</keyword>
<dbReference type="CDD" id="cd15039">
    <property type="entry name" value="7tmB3_Methuselah-like"/>
    <property type="match status" value="1"/>
</dbReference>
<evidence type="ECO:0000256" key="4">
    <source>
        <dbReference type="ARBA" id="ARBA00023136"/>
    </source>
</evidence>
<dbReference type="AlphaFoldDB" id="A7S2L4"/>
<keyword evidence="4 5" id="KW-0472">Membrane</keyword>
<dbReference type="OMA" id="AVWFAFC"/>
<dbReference type="SUPFAM" id="SSF81321">
    <property type="entry name" value="Family A G protein-coupled receptor-like"/>
    <property type="match status" value="1"/>
</dbReference>
<comment type="subcellular location">
    <subcellularLocation>
        <location evidence="1">Membrane</location>
        <topology evidence="1">Multi-pass membrane protein</topology>
    </subcellularLocation>
</comment>
<dbReference type="PANTHER" id="PTHR45902">
    <property type="entry name" value="LATROPHILIN RECEPTOR-LIKE PROTEIN A"/>
    <property type="match status" value="1"/>
</dbReference>
<dbReference type="InParanoid" id="A7S2L4"/>
<feature type="transmembrane region" description="Helical" evidence="5">
    <location>
        <begin position="151"/>
        <end position="175"/>
    </location>
</feature>
<dbReference type="PROSITE" id="PS50261">
    <property type="entry name" value="G_PROTEIN_RECEP_F2_4"/>
    <property type="match status" value="1"/>
</dbReference>
<feature type="transmembrane region" description="Helical" evidence="5">
    <location>
        <begin position="228"/>
        <end position="248"/>
    </location>
</feature>
<evidence type="ECO:0000256" key="1">
    <source>
        <dbReference type="ARBA" id="ARBA00004141"/>
    </source>
</evidence>
<dbReference type="PhylomeDB" id="A7S2L4"/>
<accession>A7S2L4</accession>
<feature type="non-terminal residue" evidence="7">
    <location>
        <position position="271"/>
    </location>
</feature>
<feature type="domain" description="G-protein coupled receptors family 2 profile 2" evidence="6">
    <location>
        <begin position="1"/>
        <end position="250"/>
    </location>
</feature>
<feature type="transmembrane region" description="Helical" evidence="5">
    <location>
        <begin position="110"/>
        <end position="131"/>
    </location>
</feature>
<feature type="transmembrane region" description="Helical" evidence="5">
    <location>
        <begin position="6"/>
        <end position="23"/>
    </location>
</feature>
<dbReference type="Proteomes" id="UP000001593">
    <property type="component" value="Unassembled WGS sequence"/>
</dbReference>
<evidence type="ECO:0000256" key="3">
    <source>
        <dbReference type="ARBA" id="ARBA00022989"/>
    </source>
</evidence>
<evidence type="ECO:0000259" key="6">
    <source>
        <dbReference type="PROSITE" id="PS50261"/>
    </source>
</evidence>
<keyword evidence="8" id="KW-1185">Reference proteome</keyword>
<evidence type="ECO:0000256" key="5">
    <source>
        <dbReference type="SAM" id="Phobius"/>
    </source>
</evidence>
<sequence length="271" mass="30129">LTLMCMLLSIAGLVFFLVTYLLFSELRTIPGVNLMNLGFSTLLAQVTWLTGVNQTDKPVTCTIVAASLQYFYLVSFMWTSIIAYDTWRAFSSNGHRASPGSRSEKSRKCLRYMALGWLPCLMFVVICVSLDQTGIVDIGYGFLQFCWMANGLAIVYIFAIPVALAIIVDAVFYGLTVKAIKTTASQAQMAAENSKRRGHFGIYVRLASVMGFTWVFGFGAALLWSPLWYVFVPLNCLQGVYIAAAFALSDQAKRLYRELLGIKADEKRNTS</sequence>
<dbReference type="InterPro" id="IPR017981">
    <property type="entry name" value="GPCR_2-like_7TM"/>
</dbReference>
<keyword evidence="3 5" id="KW-1133">Transmembrane helix</keyword>
<dbReference type="InterPro" id="IPR022343">
    <property type="entry name" value="GCR1-cAMP_receptor"/>
</dbReference>
<evidence type="ECO:0000256" key="2">
    <source>
        <dbReference type="ARBA" id="ARBA00022692"/>
    </source>
</evidence>
<reference evidence="7 8" key="1">
    <citation type="journal article" date="2007" name="Science">
        <title>Sea anemone genome reveals ancestral eumetazoan gene repertoire and genomic organization.</title>
        <authorList>
            <person name="Putnam N.H."/>
            <person name="Srivastava M."/>
            <person name="Hellsten U."/>
            <person name="Dirks B."/>
            <person name="Chapman J."/>
            <person name="Salamov A."/>
            <person name="Terry A."/>
            <person name="Shapiro H."/>
            <person name="Lindquist E."/>
            <person name="Kapitonov V.V."/>
            <person name="Jurka J."/>
            <person name="Genikhovich G."/>
            <person name="Grigoriev I.V."/>
            <person name="Lucas S.M."/>
            <person name="Steele R.E."/>
            <person name="Finnerty J.R."/>
            <person name="Technau U."/>
            <person name="Martindale M.Q."/>
            <person name="Rokhsar D.S."/>
        </authorList>
    </citation>
    <scope>NUCLEOTIDE SEQUENCE [LARGE SCALE GENOMIC DNA]</scope>
    <source>
        <strain evidence="8">CH2 X CH6</strain>
    </source>
</reference>
<dbReference type="Gene3D" id="1.20.1070.10">
    <property type="entry name" value="Rhodopsin 7-helix transmembrane proteins"/>
    <property type="match status" value="1"/>
</dbReference>
<dbReference type="GO" id="GO:0007166">
    <property type="term" value="P:cell surface receptor signaling pathway"/>
    <property type="evidence" value="ECO:0007669"/>
    <property type="project" value="InterPro"/>
</dbReference>
<evidence type="ECO:0000313" key="7">
    <source>
        <dbReference type="EMBL" id="EDO42023.1"/>
    </source>
</evidence>
<proteinExistence type="predicted"/>
<dbReference type="eggNOG" id="KOG4193">
    <property type="taxonomic scope" value="Eukaryota"/>
</dbReference>
<dbReference type="PRINTS" id="PR02001">
    <property type="entry name" value="GCR1CAMPR"/>
</dbReference>
<feature type="transmembrane region" description="Helical" evidence="5">
    <location>
        <begin position="202"/>
        <end position="222"/>
    </location>
</feature>
<feature type="transmembrane region" description="Helical" evidence="5">
    <location>
        <begin position="30"/>
        <end position="50"/>
    </location>
</feature>
<dbReference type="InterPro" id="IPR053231">
    <property type="entry name" value="GPCR_LN-TM7"/>
</dbReference>